<feature type="compositionally biased region" description="Polar residues" evidence="1">
    <location>
        <begin position="149"/>
        <end position="158"/>
    </location>
</feature>
<comment type="caution">
    <text evidence="3">The sequence shown here is derived from an EMBL/GenBank/DDBJ whole genome shotgun (WGS) entry which is preliminary data.</text>
</comment>
<dbReference type="PANTHER" id="PTHR33164">
    <property type="entry name" value="TRANSCRIPTIONAL REGULATOR, MARR FAMILY"/>
    <property type="match status" value="1"/>
</dbReference>
<reference evidence="4" key="1">
    <citation type="journal article" date="2019" name="Int. J. Syst. Evol. Microbiol.">
        <title>The Global Catalogue of Microorganisms (GCM) 10K type strain sequencing project: providing services to taxonomists for standard genome sequencing and annotation.</title>
        <authorList>
            <consortium name="The Broad Institute Genomics Platform"/>
            <consortium name="The Broad Institute Genome Sequencing Center for Infectious Disease"/>
            <person name="Wu L."/>
            <person name="Ma J."/>
        </authorList>
    </citation>
    <scope>NUCLEOTIDE SEQUENCE [LARGE SCALE GENOMIC DNA]</scope>
    <source>
        <strain evidence="4">JCM 17190</strain>
    </source>
</reference>
<dbReference type="RefSeq" id="WP_344846499.1">
    <property type="nucleotide sequence ID" value="NZ_BAABDF010000007.1"/>
</dbReference>
<dbReference type="SMART" id="SM00347">
    <property type="entry name" value="HTH_MARR"/>
    <property type="match status" value="1"/>
</dbReference>
<name>A0ABP7K7H1_9RHOB</name>
<evidence type="ECO:0000313" key="4">
    <source>
        <dbReference type="Proteomes" id="UP001399917"/>
    </source>
</evidence>
<feature type="region of interest" description="Disordered" evidence="1">
    <location>
        <begin position="138"/>
        <end position="158"/>
    </location>
</feature>
<dbReference type="InterPro" id="IPR039422">
    <property type="entry name" value="MarR/SlyA-like"/>
</dbReference>
<evidence type="ECO:0000313" key="3">
    <source>
        <dbReference type="EMBL" id="GAA3868237.1"/>
    </source>
</evidence>
<evidence type="ECO:0000259" key="2">
    <source>
        <dbReference type="PROSITE" id="PS50995"/>
    </source>
</evidence>
<feature type="domain" description="HTH marR-type" evidence="2">
    <location>
        <begin position="5"/>
        <end position="136"/>
    </location>
</feature>
<keyword evidence="4" id="KW-1185">Reference proteome</keyword>
<dbReference type="Proteomes" id="UP001399917">
    <property type="component" value="Unassembled WGS sequence"/>
</dbReference>
<dbReference type="PANTHER" id="PTHR33164:SF43">
    <property type="entry name" value="HTH-TYPE TRANSCRIPTIONAL REPRESSOR YETL"/>
    <property type="match status" value="1"/>
</dbReference>
<sequence length="158" mass="17664">MQTDSFKLHYLLHSATLLEDHLRMRLAALSIHPRQARVIDALSRMEPASQVQLARAFGTKPASMSTMTTRLIDAGYITREIDPEEARAHMLRLTERGRNLLSDIHAAWREIDRLIEDRIGADSATQLANLTRNLRDTLGGRVPGVEPANTATKELSQG</sequence>
<gene>
    <name evidence="3" type="ORF">GCM10022404_17900</name>
</gene>
<dbReference type="Pfam" id="PF01047">
    <property type="entry name" value="MarR"/>
    <property type="match status" value="1"/>
</dbReference>
<dbReference type="InterPro" id="IPR036388">
    <property type="entry name" value="WH-like_DNA-bd_sf"/>
</dbReference>
<dbReference type="EMBL" id="BAABDF010000007">
    <property type="protein sequence ID" value="GAA3868237.1"/>
    <property type="molecule type" value="Genomic_DNA"/>
</dbReference>
<organism evidence="3 4">
    <name type="scientific">Celeribacter arenosi</name>
    <dbReference type="NCBI Taxonomy" id="792649"/>
    <lineage>
        <taxon>Bacteria</taxon>
        <taxon>Pseudomonadati</taxon>
        <taxon>Pseudomonadota</taxon>
        <taxon>Alphaproteobacteria</taxon>
        <taxon>Rhodobacterales</taxon>
        <taxon>Roseobacteraceae</taxon>
        <taxon>Celeribacter</taxon>
    </lineage>
</organism>
<dbReference type="SUPFAM" id="SSF46785">
    <property type="entry name" value="Winged helix' DNA-binding domain"/>
    <property type="match status" value="1"/>
</dbReference>
<protein>
    <recommendedName>
        <fullName evidence="2">HTH marR-type domain-containing protein</fullName>
    </recommendedName>
</protein>
<dbReference type="InterPro" id="IPR000835">
    <property type="entry name" value="HTH_MarR-typ"/>
</dbReference>
<dbReference type="Gene3D" id="1.10.10.10">
    <property type="entry name" value="Winged helix-like DNA-binding domain superfamily/Winged helix DNA-binding domain"/>
    <property type="match status" value="1"/>
</dbReference>
<evidence type="ECO:0000256" key="1">
    <source>
        <dbReference type="SAM" id="MobiDB-lite"/>
    </source>
</evidence>
<accession>A0ABP7K7H1</accession>
<dbReference type="InterPro" id="IPR036390">
    <property type="entry name" value="WH_DNA-bd_sf"/>
</dbReference>
<dbReference type="PROSITE" id="PS50995">
    <property type="entry name" value="HTH_MARR_2"/>
    <property type="match status" value="1"/>
</dbReference>
<dbReference type="PRINTS" id="PR00598">
    <property type="entry name" value="HTHMARR"/>
</dbReference>
<proteinExistence type="predicted"/>